<dbReference type="EMBL" id="AFYV02002582">
    <property type="protein sequence ID" value="KFG58264.1"/>
    <property type="molecule type" value="Genomic_DNA"/>
</dbReference>
<feature type="region of interest" description="Disordered" evidence="1">
    <location>
        <begin position="166"/>
        <end position="230"/>
    </location>
</feature>
<sequence length="251" mass="28034">MSCRTRGCLFFPRSAFLLILTRTQRDERRSCGRPSASPQSPILLKPPGFSPFLSFELPLFFFSLFDPVSLFVSPFVGMSPLCLGCFSRSSRLSGLSSEVWPPTSSGRCVFAPLSFLLPRRGCVGRGCPFRLRGESLGASGRDVSLRVLLRSMRRLIPRWNAETPCRLGRAAPPSRSPATQSSAQRLERRREGRREGRREEGPGKRRGGRESRRRRQRKGKRVCQMPLGTGVGLCDTVSKTRRGQVACRPSC</sequence>
<dbReference type="VEuPathDB" id="ToxoDB:TGRUB_433000"/>
<feature type="compositionally biased region" description="Basic residues" evidence="1">
    <location>
        <begin position="204"/>
        <end position="221"/>
    </location>
</feature>
<name>A0A086LNP6_TOXGO</name>
<reference evidence="2 3" key="1">
    <citation type="submission" date="2014-05" db="EMBL/GenBank/DDBJ databases">
        <authorList>
            <person name="Sibley D."/>
            <person name="Venepally P."/>
            <person name="Karamycheva S."/>
            <person name="Hadjithomas M."/>
            <person name="Khan A."/>
            <person name="Brunk B."/>
            <person name="Roos D."/>
            <person name="Caler E."/>
            <person name="Lorenzi H."/>
        </authorList>
    </citation>
    <scope>NUCLEOTIDE SEQUENCE [LARGE SCALE GENOMIC DNA]</scope>
    <source>
        <strain evidence="2 3">RUB</strain>
    </source>
</reference>
<evidence type="ECO:0000256" key="1">
    <source>
        <dbReference type="SAM" id="MobiDB-lite"/>
    </source>
</evidence>
<dbReference type="Proteomes" id="UP000028834">
    <property type="component" value="Unassembled WGS sequence"/>
</dbReference>
<proteinExistence type="predicted"/>
<feature type="compositionally biased region" description="Basic and acidic residues" evidence="1">
    <location>
        <begin position="185"/>
        <end position="203"/>
    </location>
</feature>
<evidence type="ECO:0000313" key="3">
    <source>
        <dbReference type="Proteomes" id="UP000028834"/>
    </source>
</evidence>
<accession>A0A086LNP6</accession>
<evidence type="ECO:0000313" key="2">
    <source>
        <dbReference type="EMBL" id="KFG58264.1"/>
    </source>
</evidence>
<organism evidence="2 3">
    <name type="scientific">Toxoplasma gondii RUB</name>
    <dbReference type="NCBI Taxonomy" id="935652"/>
    <lineage>
        <taxon>Eukaryota</taxon>
        <taxon>Sar</taxon>
        <taxon>Alveolata</taxon>
        <taxon>Apicomplexa</taxon>
        <taxon>Conoidasida</taxon>
        <taxon>Coccidia</taxon>
        <taxon>Eucoccidiorida</taxon>
        <taxon>Eimeriorina</taxon>
        <taxon>Sarcocystidae</taxon>
        <taxon>Toxoplasma</taxon>
    </lineage>
</organism>
<dbReference type="AlphaFoldDB" id="A0A086LNP6"/>
<comment type="caution">
    <text evidence="2">The sequence shown here is derived from an EMBL/GenBank/DDBJ whole genome shotgun (WGS) entry which is preliminary data.</text>
</comment>
<gene>
    <name evidence="2" type="ORF">TGRUB_433000</name>
</gene>
<protein>
    <submittedName>
        <fullName evidence="2">Uncharacterized protein</fullName>
    </submittedName>
</protein>